<comment type="caution">
    <text evidence="1">The sequence shown here is derived from an EMBL/GenBank/DDBJ whole genome shotgun (WGS) entry which is preliminary data.</text>
</comment>
<reference evidence="1" key="1">
    <citation type="submission" date="2020-10" db="EMBL/GenBank/DDBJ databases">
        <authorList>
            <person name="Gilroy R."/>
        </authorList>
    </citation>
    <scope>NUCLEOTIDE SEQUENCE</scope>
    <source>
        <strain evidence="1">8207</strain>
    </source>
</reference>
<dbReference type="AlphaFoldDB" id="A0A9D9GUH1"/>
<organism evidence="1 2">
    <name type="scientific">Candidatus Enterousia avistercoris</name>
    <dbReference type="NCBI Taxonomy" id="2840788"/>
    <lineage>
        <taxon>Bacteria</taxon>
        <taxon>Pseudomonadati</taxon>
        <taxon>Pseudomonadota</taxon>
        <taxon>Alphaproteobacteria</taxon>
        <taxon>Candidatus Enterousia</taxon>
    </lineage>
</organism>
<sequence>MRFTKNLPYKIKRLVPVLGLAGAATMMPGCDKSDEPIQATQDAELPVISEPNQEFLYTFDENGNRIASAMLQYYIDNPQIRTIYLVPKVGDFAGFDAMDIVSFRHNELEQVFTFSPKIRGRGDFVFPWREPSKVPEDSLWFVEHGWTVNKALAERHGFIFNNQGKQK</sequence>
<reference evidence="1" key="2">
    <citation type="journal article" date="2021" name="PeerJ">
        <title>Extensive microbial diversity within the chicken gut microbiome revealed by metagenomics and culture.</title>
        <authorList>
            <person name="Gilroy R."/>
            <person name="Ravi A."/>
            <person name="Getino M."/>
            <person name="Pursley I."/>
            <person name="Horton D.L."/>
            <person name="Alikhan N.F."/>
            <person name="Baker D."/>
            <person name="Gharbi K."/>
            <person name="Hall N."/>
            <person name="Watson M."/>
            <person name="Adriaenssens E.M."/>
            <person name="Foster-Nyarko E."/>
            <person name="Jarju S."/>
            <person name="Secka A."/>
            <person name="Antonio M."/>
            <person name="Oren A."/>
            <person name="Chaudhuri R.R."/>
            <person name="La Ragione R."/>
            <person name="Hildebrand F."/>
            <person name="Pallen M.J."/>
        </authorList>
    </citation>
    <scope>NUCLEOTIDE SEQUENCE</scope>
    <source>
        <strain evidence="1">8207</strain>
    </source>
</reference>
<name>A0A9D9GUH1_9PROT</name>
<accession>A0A9D9GUH1</accession>
<gene>
    <name evidence="1" type="ORF">IAC69_00780</name>
</gene>
<protein>
    <submittedName>
        <fullName evidence="1">Uncharacterized protein</fullName>
    </submittedName>
</protein>
<evidence type="ECO:0000313" key="1">
    <source>
        <dbReference type="EMBL" id="MBO8424999.1"/>
    </source>
</evidence>
<proteinExistence type="predicted"/>
<dbReference type="EMBL" id="JADINC010000016">
    <property type="protein sequence ID" value="MBO8424999.1"/>
    <property type="molecule type" value="Genomic_DNA"/>
</dbReference>
<dbReference type="Proteomes" id="UP000823630">
    <property type="component" value="Unassembled WGS sequence"/>
</dbReference>
<evidence type="ECO:0000313" key="2">
    <source>
        <dbReference type="Proteomes" id="UP000823630"/>
    </source>
</evidence>